<reference evidence="1 2" key="1">
    <citation type="submission" date="2014-06" db="EMBL/GenBank/DDBJ databases">
        <authorList>
            <consortium name="DOE Joint Genome Institute"/>
            <person name="Kuo A."/>
            <person name="Kohler A."/>
            <person name="Nagy L.G."/>
            <person name="Floudas D."/>
            <person name="Copeland A."/>
            <person name="Barry K.W."/>
            <person name="Cichocki N."/>
            <person name="Veneault-Fourrey C."/>
            <person name="LaButti K."/>
            <person name="Lindquist E.A."/>
            <person name="Lipzen A."/>
            <person name="Lundell T."/>
            <person name="Morin E."/>
            <person name="Murat C."/>
            <person name="Sun H."/>
            <person name="Tunlid A."/>
            <person name="Henrissat B."/>
            <person name="Grigoriev I.V."/>
            <person name="Hibbett D.S."/>
            <person name="Martin F."/>
            <person name="Nordberg H.P."/>
            <person name="Cantor M.N."/>
            <person name="Hua S.X."/>
        </authorList>
    </citation>
    <scope>NUCLEOTIDE SEQUENCE [LARGE SCALE GENOMIC DNA]</scope>
    <source>
        <strain evidence="1 2">ATCC 200175</strain>
    </source>
</reference>
<sequence length="135" mass="14704">MSNKYKNRQPLSAIPPHLLSKKPNVRRAMAAFTNPELDIDITMALAVIKVWPRVDPDVVNLPRESDDIRVIGFTSKPTKGLSGQLGVTNARMGALEADVGAVKAQVGVVGAKVDALQTQLEELKRMIITGARHLR</sequence>
<organism evidence="1 2">
    <name type="scientific">Paxillus involutus ATCC 200175</name>
    <dbReference type="NCBI Taxonomy" id="664439"/>
    <lineage>
        <taxon>Eukaryota</taxon>
        <taxon>Fungi</taxon>
        <taxon>Dikarya</taxon>
        <taxon>Basidiomycota</taxon>
        <taxon>Agaricomycotina</taxon>
        <taxon>Agaricomycetes</taxon>
        <taxon>Agaricomycetidae</taxon>
        <taxon>Boletales</taxon>
        <taxon>Paxilineae</taxon>
        <taxon>Paxillaceae</taxon>
        <taxon>Paxillus</taxon>
    </lineage>
</organism>
<accession>A0A0C9T2N0</accession>
<dbReference type="Proteomes" id="UP000053647">
    <property type="component" value="Unassembled WGS sequence"/>
</dbReference>
<keyword evidence="2" id="KW-1185">Reference proteome</keyword>
<reference evidence="2" key="2">
    <citation type="submission" date="2015-01" db="EMBL/GenBank/DDBJ databases">
        <title>Evolutionary Origins and Diversification of the Mycorrhizal Mutualists.</title>
        <authorList>
            <consortium name="DOE Joint Genome Institute"/>
            <consortium name="Mycorrhizal Genomics Consortium"/>
            <person name="Kohler A."/>
            <person name="Kuo A."/>
            <person name="Nagy L.G."/>
            <person name="Floudas D."/>
            <person name="Copeland A."/>
            <person name="Barry K.W."/>
            <person name="Cichocki N."/>
            <person name="Veneault-Fourrey C."/>
            <person name="LaButti K."/>
            <person name="Lindquist E.A."/>
            <person name="Lipzen A."/>
            <person name="Lundell T."/>
            <person name="Morin E."/>
            <person name="Murat C."/>
            <person name="Riley R."/>
            <person name="Ohm R."/>
            <person name="Sun H."/>
            <person name="Tunlid A."/>
            <person name="Henrissat B."/>
            <person name="Grigoriev I.V."/>
            <person name="Hibbett D.S."/>
            <person name="Martin F."/>
        </authorList>
    </citation>
    <scope>NUCLEOTIDE SEQUENCE [LARGE SCALE GENOMIC DNA]</scope>
    <source>
        <strain evidence="2">ATCC 200175</strain>
    </source>
</reference>
<evidence type="ECO:0000313" key="1">
    <source>
        <dbReference type="EMBL" id="KIJ05758.1"/>
    </source>
</evidence>
<dbReference type="HOGENOM" id="CLU_1886408_0_0_1"/>
<gene>
    <name evidence="1" type="ORF">PAXINDRAFT_21008</name>
</gene>
<name>A0A0C9T2N0_PAXIN</name>
<proteinExistence type="predicted"/>
<dbReference type="EMBL" id="KN820735">
    <property type="protein sequence ID" value="KIJ05758.1"/>
    <property type="molecule type" value="Genomic_DNA"/>
</dbReference>
<dbReference type="AlphaFoldDB" id="A0A0C9T2N0"/>
<evidence type="ECO:0000313" key="2">
    <source>
        <dbReference type="Proteomes" id="UP000053647"/>
    </source>
</evidence>
<protein>
    <submittedName>
        <fullName evidence="1">Uncharacterized protein</fullName>
    </submittedName>
</protein>